<accession>A0ACB5TAB3</accession>
<protein>
    <submittedName>
        <fullName evidence="1">Unnamed protein product</fullName>
    </submittedName>
</protein>
<proteinExistence type="predicted"/>
<evidence type="ECO:0000313" key="1">
    <source>
        <dbReference type="EMBL" id="GME84360.1"/>
    </source>
</evidence>
<evidence type="ECO:0000313" key="2">
    <source>
        <dbReference type="Proteomes" id="UP001165064"/>
    </source>
</evidence>
<keyword evidence="2" id="KW-1185">Reference proteome</keyword>
<comment type="caution">
    <text evidence="1">The sequence shown here is derived from an EMBL/GenBank/DDBJ whole genome shotgun (WGS) entry which is preliminary data.</text>
</comment>
<dbReference type="EMBL" id="BSXS01005433">
    <property type="protein sequence ID" value="GME84360.1"/>
    <property type="molecule type" value="Genomic_DNA"/>
</dbReference>
<sequence length="180" mass="18604">MPSSATSSTFTKTSPPTYTAFPANNNTNTNSKPASNGKSSWLANVLNNESSSSSSSASESKPFPLNNNNVKPFQQQHQQQLTGQTKTTTFERLPSLKATSNNNGSYGYGSAAITPTSAQSSINSGEFEPCSTATSATSHCFGGSNSATAPGFSSVGHTGGFFKSDSEGKVKLPALTELGL</sequence>
<reference evidence="1" key="1">
    <citation type="submission" date="2023-04" db="EMBL/GenBank/DDBJ databases">
        <title>Ambrosiozyma monospora NBRC 10751.</title>
        <authorList>
            <person name="Ichikawa N."/>
            <person name="Sato H."/>
            <person name="Tonouchi N."/>
        </authorList>
    </citation>
    <scope>NUCLEOTIDE SEQUENCE</scope>
    <source>
        <strain evidence="1">NBRC 10751</strain>
    </source>
</reference>
<name>A0ACB5TAB3_AMBMO</name>
<gene>
    <name evidence="1" type="ORF">Amon02_000678300</name>
</gene>
<organism evidence="1 2">
    <name type="scientific">Ambrosiozyma monospora</name>
    <name type="common">Yeast</name>
    <name type="synonym">Endomycopsis monosporus</name>
    <dbReference type="NCBI Taxonomy" id="43982"/>
    <lineage>
        <taxon>Eukaryota</taxon>
        <taxon>Fungi</taxon>
        <taxon>Dikarya</taxon>
        <taxon>Ascomycota</taxon>
        <taxon>Saccharomycotina</taxon>
        <taxon>Pichiomycetes</taxon>
        <taxon>Pichiales</taxon>
        <taxon>Pichiaceae</taxon>
        <taxon>Ambrosiozyma</taxon>
    </lineage>
</organism>
<dbReference type="Proteomes" id="UP001165064">
    <property type="component" value="Unassembled WGS sequence"/>
</dbReference>